<reference evidence="9" key="1">
    <citation type="journal article" date="2017" name="Nucleic Acids Res.">
        <title>Proteogenomics produces comprehensive and highly accurate protein-coding gene annotation in a complete genome assembly of Malassezia sympodialis.</title>
        <authorList>
            <person name="Zhu Y."/>
            <person name="Engstroem P.G."/>
            <person name="Tellgren-Roth C."/>
            <person name="Baudo C.D."/>
            <person name="Kennell J.C."/>
            <person name="Sun S."/>
            <person name="Billmyre R.B."/>
            <person name="Schroeder M.S."/>
            <person name="Andersson A."/>
            <person name="Holm T."/>
            <person name="Sigurgeirsson B."/>
            <person name="Wu G."/>
            <person name="Sankaranarayanan S.R."/>
            <person name="Siddharthan R."/>
            <person name="Sanyal K."/>
            <person name="Lundeberg J."/>
            <person name="Nystedt B."/>
            <person name="Boekhout T."/>
            <person name="Dawson T.L. Jr."/>
            <person name="Heitman J."/>
            <person name="Scheynius A."/>
            <person name="Lehtioe J."/>
        </authorList>
    </citation>
    <scope>NUCLEOTIDE SEQUENCE [LARGE SCALE GENOMIC DNA]</scope>
    <source>
        <strain evidence="9">ATCC 42132</strain>
    </source>
</reference>
<evidence type="ECO:0000256" key="2">
    <source>
        <dbReference type="ARBA" id="ARBA00022692"/>
    </source>
</evidence>
<comment type="subcellular location">
    <subcellularLocation>
        <location evidence="1">Membrane</location>
        <topology evidence="1">Multi-pass membrane protein</topology>
    </subcellularLocation>
</comment>
<evidence type="ECO:0000256" key="3">
    <source>
        <dbReference type="ARBA" id="ARBA00022989"/>
    </source>
</evidence>
<feature type="transmembrane region" description="Helical" evidence="6">
    <location>
        <begin position="82"/>
        <end position="109"/>
    </location>
</feature>
<dbReference type="Pfam" id="PF09335">
    <property type="entry name" value="VTT_dom"/>
    <property type="match status" value="1"/>
</dbReference>
<keyword evidence="4 6" id="KW-0472">Membrane</keyword>
<feature type="transmembrane region" description="Helical" evidence="6">
    <location>
        <begin position="146"/>
        <end position="169"/>
    </location>
</feature>
<sequence length="456" mass="51724">MPLARARHRGHVAPPRALSAVTGSLRAMAPTAPDIRLDEEAGDDEIHLDTPFMASTLAWQSLPTYHESHAPLPLPPVERRRLIVRTVLVAMTLFALSAIFVGMVLLFVLPPMTAEERATMRLPRSFRQLQQLSQVLSKYNEEHMGAVMFVWVSVFLFIQTFSIPGAMYLTILAGALWNVVIALPLVCLSIANGATLCYLLSRYVGSIVRTMPRWQQRIDTWKAVTQQYQHQMLSYMTMLRMMPFPPHFLVNIMAPHLNIPLFTFWLSTLLGVCCSTLVYTAVGDQLGQLAGPQAFRLFTWRNAMLMTLVIIAVTLPGLLKSRVQAPEAQDTPGPIRLQDAAVPAPGWLRLVPHALHSWIYRIYPRQSSPIDSRPLRPSMDEQDTDESTFAWRSVAPDSPELHMHAQRAYEDDETEFGRPCRSEQAWLLSYVQRASEFTGQTPSTLRSWWNRRQRRA</sequence>
<keyword evidence="2 6" id="KW-0812">Transmembrane</keyword>
<feature type="transmembrane region" description="Helical" evidence="6">
    <location>
        <begin position="261"/>
        <end position="282"/>
    </location>
</feature>
<dbReference type="PANTHER" id="PTHR43220">
    <property type="match status" value="1"/>
</dbReference>
<dbReference type="AlphaFoldDB" id="A0A1M8A6M0"/>
<dbReference type="GO" id="GO:0005789">
    <property type="term" value="C:endoplasmic reticulum membrane"/>
    <property type="evidence" value="ECO:0007669"/>
    <property type="project" value="TreeGrafter"/>
</dbReference>
<protein>
    <recommendedName>
        <fullName evidence="7">VTT domain-containing protein</fullName>
    </recommendedName>
</protein>
<keyword evidence="3 6" id="KW-1133">Transmembrane helix</keyword>
<feature type="domain" description="VTT" evidence="7">
    <location>
        <begin position="163"/>
        <end position="285"/>
    </location>
</feature>
<comment type="similarity">
    <text evidence="5">Belongs to the TMEM41 family.</text>
</comment>
<proteinExistence type="inferred from homology"/>
<gene>
    <name evidence="8" type="ORF">MSYG_2445</name>
</gene>
<evidence type="ECO:0000256" key="6">
    <source>
        <dbReference type="SAM" id="Phobius"/>
    </source>
</evidence>
<dbReference type="OrthoDB" id="3364966at2759"/>
<dbReference type="EMBL" id="LT671823">
    <property type="protein sequence ID" value="SHO78103.1"/>
    <property type="molecule type" value="Genomic_DNA"/>
</dbReference>
<keyword evidence="9" id="KW-1185">Reference proteome</keyword>
<feature type="transmembrane region" description="Helical" evidence="6">
    <location>
        <begin position="175"/>
        <end position="201"/>
    </location>
</feature>
<dbReference type="GO" id="GO:0000045">
    <property type="term" value="P:autophagosome assembly"/>
    <property type="evidence" value="ECO:0007669"/>
    <property type="project" value="TreeGrafter"/>
</dbReference>
<accession>A0A1M8A6M0</accession>
<dbReference type="InterPro" id="IPR032816">
    <property type="entry name" value="VTT_dom"/>
</dbReference>
<evidence type="ECO:0000256" key="5">
    <source>
        <dbReference type="ARBA" id="ARBA00025797"/>
    </source>
</evidence>
<evidence type="ECO:0000313" key="9">
    <source>
        <dbReference type="Proteomes" id="UP000186303"/>
    </source>
</evidence>
<feature type="transmembrane region" description="Helical" evidence="6">
    <location>
        <begin position="302"/>
        <end position="319"/>
    </location>
</feature>
<evidence type="ECO:0000259" key="7">
    <source>
        <dbReference type="Pfam" id="PF09335"/>
    </source>
</evidence>
<evidence type="ECO:0000256" key="4">
    <source>
        <dbReference type="ARBA" id="ARBA00023136"/>
    </source>
</evidence>
<dbReference type="VEuPathDB" id="FungiDB:MSYG_2445"/>
<name>A0A1M8A6M0_MALS4</name>
<dbReference type="InterPro" id="IPR045014">
    <property type="entry name" value="TM41A/B"/>
</dbReference>
<organism evidence="8 9">
    <name type="scientific">Malassezia sympodialis (strain ATCC 42132)</name>
    <name type="common">Atopic eczema-associated yeast</name>
    <dbReference type="NCBI Taxonomy" id="1230383"/>
    <lineage>
        <taxon>Eukaryota</taxon>
        <taxon>Fungi</taxon>
        <taxon>Dikarya</taxon>
        <taxon>Basidiomycota</taxon>
        <taxon>Ustilaginomycotina</taxon>
        <taxon>Malasseziomycetes</taxon>
        <taxon>Malasseziales</taxon>
        <taxon>Malasseziaceae</taxon>
        <taxon>Malassezia</taxon>
    </lineage>
</organism>
<evidence type="ECO:0000256" key="1">
    <source>
        <dbReference type="ARBA" id="ARBA00004141"/>
    </source>
</evidence>
<evidence type="ECO:0000313" key="8">
    <source>
        <dbReference type="EMBL" id="SHO78103.1"/>
    </source>
</evidence>
<dbReference type="PANTHER" id="PTHR43220:SF18">
    <property type="entry name" value="TRANSMEMBRANE PROTEIN 41B"/>
    <property type="match status" value="1"/>
</dbReference>
<dbReference type="Proteomes" id="UP000186303">
    <property type="component" value="Chromosome 3"/>
</dbReference>